<evidence type="ECO:0000256" key="5">
    <source>
        <dbReference type="SAM" id="Phobius"/>
    </source>
</evidence>
<comment type="subcellular location">
    <subcellularLocation>
        <location evidence="1">Membrane</location>
        <topology evidence="1">Multi-pass membrane protein</topology>
    </subcellularLocation>
</comment>
<keyword evidence="4 5" id="KW-0472">Membrane</keyword>
<feature type="domain" description="EamA" evidence="6">
    <location>
        <begin position="175"/>
        <end position="309"/>
    </location>
</feature>
<comment type="caution">
    <text evidence="7">The sequence shown here is derived from an EMBL/GenBank/DDBJ whole genome shotgun (WGS) entry which is preliminary data.</text>
</comment>
<evidence type="ECO:0000256" key="3">
    <source>
        <dbReference type="ARBA" id="ARBA00022989"/>
    </source>
</evidence>
<dbReference type="EMBL" id="JBHTAX010000001">
    <property type="protein sequence ID" value="MFC7191073.1"/>
    <property type="molecule type" value="Genomic_DNA"/>
</dbReference>
<dbReference type="GeneID" id="76200761"/>
<dbReference type="PANTHER" id="PTHR32322">
    <property type="entry name" value="INNER MEMBRANE TRANSPORTER"/>
    <property type="match status" value="1"/>
</dbReference>
<evidence type="ECO:0000256" key="1">
    <source>
        <dbReference type="ARBA" id="ARBA00004141"/>
    </source>
</evidence>
<dbReference type="InterPro" id="IPR000620">
    <property type="entry name" value="EamA_dom"/>
</dbReference>
<feature type="transmembrane region" description="Helical" evidence="5">
    <location>
        <begin position="26"/>
        <end position="47"/>
    </location>
</feature>
<feature type="transmembrane region" description="Helical" evidence="5">
    <location>
        <begin position="112"/>
        <end position="133"/>
    </location>
</feature>
<feature type="transmembrane region" description="Helical" evidence="5">
    <location>
        <begin position="53"/>
        <end position="75"/>
    </location>
</feature>
<evidence type="ECO:0000256" key="2">
    <source>
        <dbReference type="ARBA" id="ARBA00022692"/>
    </source>
</evidence>
<name>A0ABD5YP19_9EURY</name>
<dbReference type="AlphaFoldDB" id="A0ABD5YP19"/>
<feature type="transmembrane region" description="Helical" evidence="5">
    <location>
        <begin position="173"/>
        <end position="193"/>
    </location>
</feature>
<evidence type="ECO:0000256" key="4">
    <source>
        <dbReference type="ARBA" id="ARBA00023136"/>
    </source>
</evidence>
<dbReference type="Proteomes" id="UP001596417">
    <property type="component" value="Unassembled WGS sequence"/>
</dbReference>
<feature type="transmembrane region" description="Helical" evidence="5">
    <location>
        <begin position="145"/>
        <end position="161"/>
    </location>
</feature>
<keyword evidence="2 5" id="KW-0812">Transmembrane</keyword>
<dbReference type="SUPFAM" id="SSF103481">
    <property type="entry name" value="Multidrug resistance efflux transporter EmrE"/>
    <property type="match status" value="2"/>
</dbReference>
<feature type="transmembrane region" description="Helical" evidence="5">
    <location>
        <begin position="268"/>
        <end position="287"/>
    </location>
</feature>
<evidence type="ECO:0000313" key="7">
    <source>
        <dbReference type="EMBL" id="MFC7191073.1"/>
    </source>
</evidence>
<dbReference type="GO" id="GO:0016020">
    <property type="term" value="C:membrane"/>
    <property type="evidence" value="ECO:0007669"/>
    <property type="project" value="UniProtKB-SubCell"/>
</dbReference>
<keyword evidence="8" id="KW-1185">Reference proteome</keyword>
<proteinExistence type="predicted"/>
<dbReference type="InterPro" id="IPR037185">
    <property type="entry name" value="EmrE-like"/>
</dbReference>
<evidence type="ECO:0000313" key="8">
    <source>
        <dbReference type="Proteomes" id="UP001596417"/>
    </source>
</evidence>
<feature type="domain" description="EamA" evidence="6">
    <location>
        <begin position="26"/>
        <end position="161"/>
    </location>
</feature>
<organism evidence="7 8">
    <name type="scientific">Halocatena marina</name>
    <dbReference type="NCBI Taxonomy" id="2934937"/>
    <lineage>
        <taxon>Archaea</taxon>
        <taxon>Methanobacteriati</taxon>
        <taxon>Methanobacteriota</taxon>
        <taxon>Stenosarchaea group</taxon>
        <taxon>Halobacteria</taxon>
        <taxon>Halobacteriales</taxon>
        <taxon>Natronomonadaceae</taxon>
        <taxon>Halocatena</taxon>
    </lineage>
</organism>
<feature type="transmembrane region" description="Helical" evidence="5">
    <location>
        <begin position="237"/>
        <end position="256"/>
    </location>
</feature>
<protein>
    <submittedName>
        <fullName evidence="7">DMT family transporter</fullName>
    </submittedName>
</protein>
<keyword evidence="3 5" id="KW-1133">Transmembrane helix</keyword>
<feature type="transmembrane region" description="Helical" evidence="5">
    <location>
        <begin position="293"/>
        <end position="309"/>
    </location>
</feature>
<sequence length="331" mass="35509">MANVVRRERNVETRSSRSCGVRYRNLILFLVLALVWGSSFMAIKAGLEYFPPVLYAAVRYDIAGIVMLGYAWYVLDDPIPRTRGEWLLVLIGAVFLIAAYHSLLFIGEKNEAVTSASAAIIVSLSPVLTTACARVMLPSERLEPIGLAGLVLGLVGVGVLVRPDPSNLLSADVLANLLIFAAALAFAFGTVLMRRLDATLHIESLEAWSMLGGALLMHGISLAIGESPTGITLTIEAIAAIGYLSLFSSALGFLIYFDLLAQLGPIEINLVSYVAPLFAAIAGFLFLDEGITTATTVGFLIIVAGFALIKRETIRREVNSLRATSMAQSDD</sequence>
<reference evidence="7 8" key="1">
    <citation type="journal article" date="2019" name="Int. J. Syst. Evol. Microbiol.">
        <title>The Global Catalogue of Microorganisms (GCM) 10K type strain sequencing project: providing services to taxonomists for standard genome sequencing and annotation.</title>
        <authorList>
            <consortium name="The Broad Institute Genomics Platform"/>
            <consortium name="The Broad Institute Genome Sequencing Center for Infectious Disease"/>
            <person name="Wu L."/>
            <person name="Ma J."/>
        </authorList>
    </citation>
    <scope>NUCLEOTIDE SEQUENCE [LARGE SCALE GENOMIC DNA]</scope>
    <source>
        <strain evidence="7 8">RDMS1</strain>
    </source>
</reference>
<feature type="transmembrane region" description="Helical" evidence="5">
    <location>
        <begin position="205"/>
        <end position="225"/>
    </location>
</feature>
<dbReference type="Pfam" id="PF00892">
    <property type="entry name" value="EamA"/>
    <property type="match status" value="2"/>
</dbReference>
<dbReference type="InterPro" id="IPR050638">
    <property type="entry name" value="AA-Vitamin_Transporters"/>
</dbReference>
<accession>A0ABD5YP19</accession>
<gene>
    <name evidence="7" type="ORF">ACFQL7_15440</name>
</gene>
<dbReference type="PANTHER" id="PTHR32322:SF2">
    <property type="entry name" value="EAMA DOMAIN-CONTAINING PROTEIN"/>
    <property type="match status" value="1"/>
</dbReference>
<feature type="transmembrane region" description="Helical" evidence="5">
    <location>
        <begin position="87"/>
        <end position="106"/>
    </location>
</feature>
<evidence type="ECO:0000259" key="6">
    <source>
        <dbReference type="Pfam" id="PF00892"/>
    </source>
</evidence>
<dbReference type="RefSeq" id="WP_248908622.1">
    <property type="nucleotide sequence ID" value="NZ_CP109979.1"/>
</dbReference>